<protein>
    <submittedName>
        <fullName evidence="2">Uncharacterized protein</fullName>
    </submittedName>
</protein>
<dbReference type="Proteomes" id="UP000179233">
    <property type="component" value="Unassembled WGS sequence"/>
</dbReference>
<reference evidence="2 3" key="1">
    <citation type="journal article" date="2016" name="Nat. Commun.">
        <title>Thousands of microbial genomes shed light on interconnected biogeochemical processes in an aquifer system.</title>
        <authorList>
            <person name="Anantharaman K."/>
            <person name="Brown C.T."/>
            <person name="Hug L.A."/>
            <person name="Sharon I."/>
            <person name="Castelle C.J."/>
            <person name="Probst A.J."/>
            <person name="Thomas B.C."/>
            <person name="Singh A."/>
            <person name="Wilkins M.J."/>
            <person name="Karaoz U."/>
            <person name="Brodie E.L."/>
            <person name="Williams K.H."/>
            <person name="Hubbard S.S."/>
            <person name="Banfield J.F."/>
        </authorList>
    </citation>
    <scope>NUCLEOTIDE SEQUENCE [LARGE SCALE GENOMIC DNA]</scope>
</reference>
<evidence type="ECO:0000313" key="2">
    <source>
        <dbReference type="EMBL" id="OGY18299.1"/>
    </source>
</evidence>
<organism evidence="2 3">
    <name type="scientific">Candidatus Chisholmbacteria bacterium RIFCSPHIGHO2_01_FULL_52_32</name>
    <dbReference type="NCBI Taxonomy" id="1797591"/>
    <lineage>
        <taxon>Bacteria</taxon>
        <taxon>Candidatus Chisholmiibacteriota</taxon>
    </lineage>
</organism>
<keyword evidence="1" id="KW-0812">Transmembrane</keyword>
<evidence type="ECO:0000256" key="1">
    <source>
        <dbReference type="SAM" id="Phobius"/>
    </source>
</evidence>
<comment type="caution">
    <text evidence="2">The sequence shown here is derived from an EMBL/GenBank/DDBJ whole genome shotgun (WGS) entry which is preliminary data.</text>
</comment>
<gene>
    <name evidence="2" type="ORF">A2786_02155</name>
</gene>
<dbReference type="EMBL" id="MHCJ01000003">
    <property type="protein sequence ID" value="OGY18299.1"/>
    <property type="molecule type" value="Genomic_DNA"/>
</dbReference>
<sequence length="144" mass="16180">MLAATHAIAGAAIANLAPSPAIGVVAALLSHPLLDCVPHWDLRTRHKNRGRNRVILYSLLDAVIGFTVGFLLIPRTVSPLLLFLTMFSAQLPDWIEAPYVIFRWRFPPFSWVKTIQHILHQKLPFPDGLLVQVILVFFLLLITK</sequence>
<feature type="transmembrane region" description="Helical" evidence="1">
    <location>
        <begin position="123"/>
        <end position="142"/>
    </location>
</feature>
<feature type="transmembrane region" description="Helical" evidence="1">
    <location>
        <begin position="54"/>
        <end position="74"/>
    </location>
</feature>
<keyword evidence="1" id="KW-1133">Transmembrane helix</keyword>
<dbReference type="AlphaFoldDB" id="A0A1G1VSC7"/>
<name>A0A1G1VSC7_9BACT</name>
<accession>A0A1G1VSC7</accession>
<keyword evidence="1" id="KW-0472">Membrane</keyword>
<evidence type="ECO:0000313" key="3">
    <source>
        <dbReference type="Proteomes" id="UP000179233"/>
    </source>
</evidence>
<proteinExistence type="predicted"/>